<keyword evidence="1" id="KW-0732">Signal</keyword>
<comment type="caution">
    <text evidence="5">The sequence shown here is derived from an EMBL/GenBank/DDBJ whole genome shotgun (WGS) entry which is preliminary data.</text>
</comment>
<evidence type="ECO:0000256" key="2">
    <source>
        <dbReference type="ARBA" id="ARBA00023157"/>
    </source>
</evidence>
<dbReference type="PANTHER" id="PTHR47976">
    <property type="entry name" value="G-TYPE LECTIN S-RECEPTOR-LIKE SERINE/THREONINE-PROTEIN KINASE SD2-5"/>
    <property type="match status" value="1"/>
</dbReference>
<evidence type="ECO:0000313" key="5">
    <source>
        <dbReference type="EMBL" id="PON39236.1"/>
    </source>
</evidence>
<protein>
    <submittedName>
        <fullName evidence="5">Bulb-type lectin domain containing protein</fullName>
    </submittedName>
</protein>
<dbReference type="STRING" id="3476.A0A2P5ARQ7"/>
<dbReference type="InterPro" id="IPR051343">
    <property type="entry name" value="G-type_lectin_kinases/EP1-like"/>
</dbReference>
<sequence length="237" mass="26543">MDGWKMTVMLSVKNRSLGFYFGLYGCEMTNDGYLLAVVAVGGGGNTSHTVVWSSDRNTIMDENSYALLSSDSGFVLVDDKVNNWALHQENEYLYVSVAGVNLTEEGNVVLFGNEGEILWQSFHNPIDTLLVGQRLFNGHNLMNYEASFAGLTKDGNFSVFINTTNRSLIYYQTQPDLNSRNLSGLVYAMDLKNGFVINLGKSDKSSTLEFIESAKLDSDGRLKRYRYENSREEITLI</sequence>
<evidence type="ECO:0000259" key="4">
    <source>
        <dbReference type="PROSITE" id="PS50927"/>
    </source>
</evidence>
<feature type="domain" description="Bulb-type lectin" evidence="4">
    <location>
        <begin position="1"/>
        <end position="123"/>
    </location>
</feature>
<name>A0A2P5ARQ7_PARAD</name>
<dbReference type="AlphaFoldDB" id="A0A2P5ARQ7"/>
<keyword evidence="3" id="KW-0325">Glycoprotein</keyword>
<gene>
    <name evidence="5" type="ORF">PanWU01x14_306270</name>
</gene>
<dbReference type="PROSITE" id="PS50927">
    <property type="entry name" value="BULB_LECTIN"/>
    <property type="match status" value="1"/>
</dbReference>
<dbReference type="Gene3D" id="2.90.10.10">
    <property type="entry name" value="Bulb-type lectin domain"/>
    <property type="match status" value="1"/>
</dbReference>
<dbReference type="GO" id="GO:0030246">
    <property type="term" value="F:carbohydrate binding"/>
    <property type="evidence" value="ECO:0007669"/>
    <property type="project" value="UniProtKB-KW"/>
</dbReference>
<evidence type="ECO:0000313" key="6">
    <source>
        <dbReference type="Proteomes" id="UP000237105"/>
    </source>
</evidence>
<evidence type="ECO:0000256" key="1">
    <source>
        <dbReference type="ARBA" id="ARBA00022729"/>
    </source>
</evidence>
<dbReference type="EMBL" id="JXTB01000471">
    <property type="protein sequence ID" value="PON39236.1"/>
    <property type="molecule type" value="Genomic_DNA"/>
</dbReference>
<dbReference type="Pfam" id="PF01453">
    <property type="entry name" value="B_lectin"/>
    <property type="match status" value="1"/>
</dbReference>
<keyword evidence="2" id="KW-1015">Disulfide bond</keyword>
<reference evidence="6" key="1">
    <citation type="submission" date="2016-06" db="EMBL/GenBank/DDBJ databases">
        <title>Parallel loss of symbiosis genes in relatives of nitrogen-fixing non-legume Parasponia.</title>
        <authorList>
            <person name="Van Velzen R."/>
            <person name="Holmer R."/>
            <person name="Bu F."/>
            <person name="Rutten L."/>
            <person name="Van Zeijl A."/>
            <person name="Liu W."/>
            <person name="Santuari L."/>
            <person name="Cao Q."/>
            <person name="Sharma T."/>
            <person name="Shen D."/>
            <person name="Roswanjaya Y."/>
            <person name="Wardhani T."/>
            <person name="Kalhor M.S."/>
            <person name="Jansen J."/>
            <person name="Van den Hoogen J."/>
            <person name="Gungor B."/>
            <person name="Hartog M."/>
            <person name="Hontelez J."/>
            <person name="Verver J."/>
            <person name="Yang W.-C."/>
            <person name="Schijlen E."/>
            <person name="Repin R."/>
            <person name="Schilthuizen M."/>
            <person name="Schranz E."/>
            <person name="Heidstra R."/>
            <person name="Miyata K."/>
            <person name="Fedorova E."/>
            <person name="Kohlen W."/>
            <person name="Bisseling T."/>
            <person name="Smit S."/>
            <person name="Geurts R."/>
        </authorList>
    </citation>
    <scope>NUCLEOTIDE SEQUENCE [LARGE SCALE GENOMIC DNA]</scope>
    <source>
        <strain evidence="6">cv. WU1-14</strain>
    </source>
</reference>
<organism evidence="5 6">
    <name type="scientific">Parasponia andersonii</name>
    <name type="common">Sponia andersonii</name>
    <dbReference type="NCBI Taxonomy" id="3476"/>
    <lineage>
        <taxon>Eukaryota</taxon>
        <taxon>Viridiplantae</taxon>
        <taxon>Streptophyta</taxon>
        <taxon>Embryophyta</taxon>
        <taxon>Tracheophyta</taxon>
        <taxon>Spermatophyta</taxon>
        <taxon>Magnoliopsida</taxon>
        <taxon>eudicotyledons</taxon>
        <taxon>Gunneridae</taxon>
        <taxon>Pentapetalae</taxon>
        <taxon>rosids</taxon>
        <taxon>fabids</taxon>
        <taxon>Rosales</taxon>
        <taxon>Cannabaceae</taxon>
        <taxon>Parasponia</taxon>
    </lineage>
</organism>
<dbReference type="PANTHER" id="PTHR47976:SF66">
    <property type="entry name" value="G-TYPE LECTIN S-RECEPTOR-LIKE SERINE_THREONINE-PROTEIN KINASE SD2-5"/>
    <property type="match status" value="1"/>
</dbReference>
<accession>A0A2P5ARQ7</accession>
<dbReference type="Proteomes" id="UP000237105">
    <property type="component" value="Unassembled WGS sequence"/>
</dbReference>
<keyword evidence="6" id="KW-1185">Reference proteome</keyword>
<dbReference type="InterPro" id="IPR001480">
    <property type="entry name" value="Bulb-type_lectin_dom"/>
</dbReference>
<dbReference type="InterPro" id="IPR036426">
    <property type="entry name" value="Bulb-type_lectin_dom_sf"/>
</dbReference>
<dbReference type="SMART" id="SM00108">
    <property type="entry name" value="B_lectin"/>
    <property type="match status" value="1"/>
</dbReference>
<dbReference type="PROSITE" id="PS51257">
    <property type="entry name" value="PROKAR_LIPOPROTEIN"/>
    <property type="match status" value="1"/>
</dbReference>
<proteinExistence type="predicted"/>
<dbReference type="SUPFAM" id="SSF51110">
    <property type="entry name" value="alpha-D-mannose-specific plant lectins"/>
    <property type="match status" value="1"/>
</dbReference>
<evidence type="ECO:0000256" key="3">
    <source>
        <dbReference type="ARBA" id="ARBA00023180"/>
    </source>
</evidence>
<dbReference type="OrthoDB" id="4062651at2759"/>
<keyword evidence="5" id="KW-0430">Lectin</keyword>